<dbReference type="AlphaFoldDB" id="A0A1M4BL97"/>
<dbReference type="PROSITE" id="PS50943">
    <property type="entry name" value="HTH_CROC1"/>
    <property type="match status" value="1"/>
</dbReference>
<evidence type="ECO:0000259" key="2">
    <source>
        <dbReference type="PROSITE" id="PS50943"/>
    </source>
</evidence>
<feature type="region of interest" description="Disordered" evidence="1">
    <location>
        <begin position="134"/>
        <end position="153"/>
    </location>
</feature>
<dbReference type="InterPro" id="IPR001387">
    <property type="entry name" value="Cro/C1-type_HTH"/>
</dbReference>
<accession>A0A1M4BL97</accession>
<gene>
    <name evidence="3" type="ORF">BN4615_P10967</name>
</gene>
<dbReference type="SUPFAM" id="SSF47413">
    <property type="entry name" value="lambda repressor-like DNA-binding domains"/>
    <property type="match status" value="1"/>
</dbReference>
<proteinExistence type="predicted"/>
<dbReference type="GO" id="GO:0003677">
    <property type="term" value="F:DNA binding"/>
    <property type="evidence" value="ECO:0007669"/>
    <property type="project" value="InterPro"/>
</dbReference>
<protein>
    <recommendedName>
        <fullName evidence="2">HTH cro/C1-type domain-containing protein</fullName>
    </recommendedName>
</protein>
<reference evidence="3" key="1">
    <citation type="submission" date="2016-04" db="EMBL/GenBank/DDBJ databases">
        <authorList>
            <person name="Evans L.H."/>
            <person name="Alamgir A."/>
            <person name="Owens N."/>
            <person name="Weber N.D."/>
            <person name="Virtaneva K."/>
            <person name="Barbian K."/>
            <person name="Babar A."/>
            <person name="Rosenke K."/>
        </authorList>
    </citation>
    <scope>NUCLEOTIDE SEQUENCE</scope>
    <source>
        <strain evidence="3">Nono1</strain>
    </source>
</reference>
<name>A0A1M4BL97_9ACTN</name>
<dbReference type="InterPro" id="IPR010982">
    <property type="entry name" value="Lambda_DNA-bd_dom_sf"/>
</dbReference>
<organism evidence="3">
    <name type="scientific">Nonomuraea gerenzanensis</name>
    <dbReference type="NCBI Taxonomy" id="93944"/>
    <lineage>
        <taxon>Bacteria</taxon>
        <taxon>Bacillati</taxon>
        <taxon>Actinomycetota</taxon>
        <taxon>Actinomycetes</taxon>
        <taxon>Streptosporangiales</taxon>
        <taxon>Streptosporangiaceae</taxon>
        <taxon>Nonomuraea</taxon>
    </lineage>
</organism>
<dbReference type="CDD" id="cd00093">
    <property type="entry name" value="HTH_XRE"/>
    <property type="match status" value="1"/>
</dbReference>
<dbReference type="EMBL" id="LT559120">
    <property type="protein sequence ID" value="SAP16304.1"/>
    <property type="molecule type" value="Genomic_DNA"/>
</dbReference>
<evidence type="ECO:0000313" key="3">
    <source>
        <dbReference type="EMBL" id="SAP16304.1"/>
    </source>
</evidence>
<sequence>MGKTPGRLGLWLREELTQRGYNLEFRGQSRFAQEAGVAASIINRILHEDRGATNDVLRRIGKALGYTLGEVLELSGLATREDLALRPRDELQAMADAPYTDPHERQIWAWTDLPEDVREQVVIALRATLMHREQKSDRSDADVHPIRHRHDTG</sequence>
<feature type="domain" description="HTH cro/C1-type" evidence="2">
    <location>
        <begin position="28"/>
        <end position="71"/>
    </location>
</feature>
<dbReference type="Gene3D" id="1.10.260.40">
    <property type="entry name" value="lambda repressor-like DNA-binding domains"/>
    <property type="match status" value="1"/>
</dbReference>
<evidence type="ECO:0000256" key="1">
    <source>
        <dbReference type="SAM" id="MobiDB-lite"/>
    </source>
</evidence>